<proteinExistence type="predicted"/>
<dbReference type="AlphaFoldDB" id="U1Y720"/>
<dbReference type="HOGENOM" id="CLU_3148866_0_0_9"/>
<dbReference type="EMBL" id="AWSJ01000237">
    <property type="protein sequence ID" value="ERI07967.1"/>
    <property type="molecule type" value="Genomic_DNA"/>
</dbReference>
<evidence type="ECO:0000313" key="1">
    <source>
        <dbReference type="EMBL" id="ERI07967.1"/>
    </source>
</evidence>
<reference evidence="1 2" key="1">
    <citation type="submission" date="2013-08" db="EMBL/GenBank/DDBJ databases">
        <authorList>
            <person name="Weinstock G."/>
            <person name="Sodergren E."/>
            <person name="Wylie T."/>
            <person name="Fulton L."/>
            <person name="Fulton R."/>
            <person name="Fronick C."/>
            <person name="O'Laughlin M."/>
            <person name="Godfrey J."/>
            <person name="Miner T."/>
            <person name="Herter B."/>
            <person name="Appelbaum E."/>
            <person name="Cordes M."/>
            <person name="Lek S."/>
            <person name="Wollam A."/>
            <person name="Pepin K.H."/>
            <person name="Palsikar V.B."/>
            <person name="Mitreva M."/>
            <person name="Wilson R.K."/>
        </authorList>
    </citation>
    <scope>NUCLEOTIDE SEQUENCE [LARGE SCALE GENOMIC DNA]</scope>
    <source>
        <strain evidence="1 2">ATCC 12856</strain>
    </source>
</reference>
<comment type="caution">
    <text evidence="1">The sequence shown here is derived from an EMBL/GenBank/DDBJ whole genome shotgun (WGS) entry which is preliminary data.</text>
</comment>
<organism evidence="1 2">
    <name type="scientific">Aneurinibacillus aneurinilyticus ATCC 12856</name>
    <dbReference type="NCBI Taxonomy" id="649747"/>
    <lineage>
        <taxon>Bacteria</taxon>
        <taxon>Bacillati</taxon>
        <taxon>Bacillota</taxon>
        <taxon>Bacilli</taxon>
        <taxon>Bacillales</taxon>
        <taxon>Paenibacillaceae</taxon>
        <taxon>Aneurinibacillus group</taxon>
        <taxon>Aneurinibacillus</taxon>
    </lineage>
</organism>
<dbReference type="STRING" id="649747.HMPREF0083_03975"/>
<name>U1Y720_ANEAE</name>
<evidence type="ECO:0000313" key="2">
    <source>
        <dbReference type="Proteomes" id="UP000016511"/>
    </source>
</evidence>
<protein>
    <submittedName>
        <fullName evidence="1">Uncharacterized protein</fullName>
    </submittedName>
</protein>
<gene>
    <name evidence="1" type="ORF">HMPREF0083_03975</name>
</gene>
<sequence length="48" mass="5605">MLHEYLKNFPALTGSNILTSRFGQIDEAQAEDKLPLKVRYVKLTRNRK</sequence>
<keyword evidence="2" id="KW-1185">Reference proteome</keyword>
<accession>U1Y720</accession>
<dbReference type="Proteomes" id="UP000016511">
    <property type="component" value="Unassembled WGS sequence"/>
</dbReference>